<keyword evidence="3" id="KW-0325">Glycoprotein</keyword>
<keyword evidence="1" id="KW-0433">Leucine-rich repeat</keyword>
<dbReference type="PANTHER" id="PTHR45842:SF12">
    <property type="entry name" value="KEKKON 5, ISOFORM A"/>
    <property type="match status" value="1"/>
</dbReference>
<keyword evidence="5" id="KW-0472">Membrane</keyword>
<evidence type="ECO:0000256" key="5">
    <source>
        <dbReference type="SAM" id="Phobius"/>
    </source>
</evidence>
<dbReference type="SMART" id="SM00408">
    <property type="entry name" value="IGc2"/>
    <property type="match status" value="1"/>
</dbReference>
<dbReference type="InterPro" id="IPR003598">
    <property type="entry name" value="Ig_sub2"/>
</dbReference>
<feature type="region of interest" description="Disordered" evidence="4">
    <location>
        <begin position="658"/>
        <end position="826"/>
    </location>
</feature>
<feature type="compositionally biased region" description="Polar residues" evidence="4">
    <location>
        <begin position="751"/>
        <end position="765"/>
    </location>
</feature>
<proteinExistence type="predicted"/>
<dbReference type="SMART" id="SM00082">
    <property type="entry name" value="LRRCT"/>
    <property type="match status" value="1"/>
</dbReference>
<dbReference type="OrthoDB" id="5954366at2759"/>
<feature type="compositionally biased region" description="Pro residues" evidence="4">
    <location>
        <begin position="669"/>
        <end position="682"/>
    </location>
</feature>
<name>A0A8J2L2K7_9HEXA</name>
<sequence>MGAKEVNKKYGNVGKMMDGYEPDRERKEVILDENEMGHSNELSFCCGRRWKSDRRKSVRLSEWIPKCFVITCLLILLPTLEHQQVMASEDWTNLCPGKCKCTWVGESKRLTVTLSTPRVTLERESADEARRNTVSTTSSSQASRYEQLPIIPIDKLKSLSLQNNPWKCDCRLKSFRDWVISQKLYQATTCMEPNHLSNLQWTVLQSSDFACKPEIVALQIGGRATEALIMYAEVGSDITLECLVRANPTPEVKWVRDGQVLANSTRNHGKIYLLHISGDYERWVNLTILKSDLDDAGEYTCVGNNAGGVVEKNLTLNFQDVPPIGTGVGPGVGGKHGAYRDHSWLWILIGVLGSLVVITTVIMIACFCIRKKRIKTARAQDLKFAIFNEAKLNGSVAGYTECPTQTSKSDVPKQNVITLSSDNGSGGGTNKNVVGGMSVVAIRRGQRLDGYEGLPQTEFELSDLPSMSHHHHPHSHQMPPGCNYPDTGSYVPQERYDETRVLTHVGSIIPIHSFSTPMGPHHVDQQQQQLDGTTPLLGQAYAANMNMSADAAGSDYPDLLDIPHRSQDSPAGSSASTVPDSTRLIMPQQLNPAALAVYDTPGRNPVAINYGQHPHLSRPHSPYAASVSSFTSEPAVIVPPPNRPGYVTLPRRPRVPSWSPASPYGPTTPLSPSPTGSCPPPNVKIGPKYDNLGPRTTADGSSRLSLNKIGDGTGTFTPSSGRSPAARQTPLSHHSPAPQFNFAPIQEHDGPSNNGVSDQPLSTLPRSWKPHETPDDSNAPSGSLPKRGKKVPPKPPPKPMKKSNHSEATKSVQTSSQNEGDDGTEV</sequence>
<dbReference type="EMBL" id="CAJVCH010319318">
    <property type="protein sequence ID" value="CAG7786528.1"/>
    <property type="molecule type" value="Genomic_DNA"/>
</dbReference>
<keyword evidence="8" id="KW-1185">Reference proteome</keyword>
<feature type="compositionally biased region" description="Polar residues" evidence="4">
    <location>
        <begin position="809"/>
        <end position="818"/>
    </location>
</feature>
<dbReference type="InterPro" id="IPR050467">
    <property type="entry name" value="LRFN"/>
</dbReference>
<dbReference type="PROSITE" id="PS50835">
    <property type="entry name" value="IG_LIKE"/>
    <property type="match status" value="1"/>
</dbReference>
<dbReference type="PANTHER" id="PTHR45842">
    <property type="entry name" value="SYNAPTIC ADHESION-LIKE MOLECULE SALM"/>
    <property type="match status" value="1"/>
</dbReference>
<evidence type="ECO:0000313" key="8">
    <source>
        <dbReference type="Proteomes" id="UP000708208"/>
    </source>
</evidence>
<dbReference type="SMART" id="SM00409">
    <property type="entry name" value="IG"/>
    <property type="match status" value="1"/>
</dbReference>
<keyword evidence="2" id="KW-0732">Signal</keyword>
<comment type="caution">
    <text evidence="7">The sequence shown here is derived from an EMBL/GenBank/DDBJ whole genome shotgun (WGS) entry which is preliminary data.</text>
</comment>
<evidence type="ECO:0000256" key="2">
    <source>
        <dbReference type="ARBA" id="ARBA00022729"/>
    </source>
</evidence>
<evidence type="ECO:0000256" key="1">
    <source>
        <dbReference type="ARBA" id="ARBA00022614"/>
    </source>
</evidence>
<evidence type="ECO:0000256" key="4">
    <source>
        <dbReference type="SAM" id="MobiDB-lite"/>
    </source>
</evidence>
<evidence type="ECO:0000256" key="3">
    <source>
        <dbReference type="ARBA" id="ARBA00023180"/>
    </source>
</evidence>
<dbReference type="AlphaFoldDB" id="A0A8J2L2K7"/>
<keyword evidence="5" id="KW-1133">Transmembrane helix</keyword>
<gene>
    <name evidence="7" type="ORF">AFUS01_LOCUS25092</name>
</gene>
<organism evidence="7 8">
    <name type="scientific">Allacma fusca</name>
    <dbReference type="NCBI Taxonomy" id="39272"/>
    <lineage>
        <taxon>Eukaryota</taxon>
        <taxon>Metazoa</taxon>
        <taxon>Ecdysozoa</taxon>
        <taxon>Arthropoda</taxon>
        <taxon>Hexapoda</taxon>
        <taxon>Collembola</taxon>
        <taxon>Symphypleona</taxon>
        <taxon>Sminthuridae</taxon>
        <taxon>Allacma</taxon>
    </lineage>
</organism>
<dbReference type="Proteomes" id="UP000708208">
    <property type="component" value="Unassembled WGS sequence"/>
</dbReference>
<protein>
    <recommendedName>
        <fullName evidence="6">Ig-like domain-containing protein</fullName>
    </recommendedName>
</protein>
<feature type="domain" description="Ig-like" evidence="6">
    <location>
        <begin position="213"/>
        <end position="315"/>
    </location>
</feature>
<evidence type="ECO:0000313" key="7">
    <source>
        <dbReference type="EMBL" id="CAG7786528.1"/>
    </source>
</evidence>
<feature type="transmembrane region" description="Helical" evidence="5">
    <location>
        <begin position="344"/>
        <end position="369"/>
    </location>
</feature>
<dbReference type="InterPro" id="IPR013098">
    <property type="entry name" value="Ig_I-set"/>
</dbReference>
<dbReference type="Pfam" id="PF07679">
    <property type="entry name" value="I-set"/>
    <property type="match status" value="1"/>
</dbReference>
<dbReference type="InterPro" id="IPR000483">
    <property type="entry name" value="Cys-rich_flank_reg_C"/>
</dbReference>
<dbReference type="InterPro" id="IPR003599">
    <property type="entry name" value="Ig_sub"/>
</dbReference>
<dbReference type="InterPro" id="IPR007110">
    <property type="entry name" value="Ig-like_dom"/>
</dbReference>
<accession>A0A8J2L2K7</accession>
<evidence type="ECO:0000259" key="6">
    <source>
        <dbReference type="PROSITE" id="PS50835"/>
    </source>
</evidence>
<keyword evidence="5" id="KW-0812">Transmembrane</keyword>
<reference evidence="7" key="1">
    <citation type="submission" date="2021-06" db="EMBL/GenBank/DDBJ databases">
        <authorList>
            <person name="Hodson N. C."/>
            <person name="Mongue J. A."/>
            <person name="Jaron S. K."/>
        </authorList>
    </citation>
    <scope>NUCLEOTIDE SEQUENCE</scope>
</reference>